<keyword evidence="4 5" id="KW-0720">Serine protease</keyword>
<dbReference type="InterPro" id="IPR029058">
    <property type="entry name" value="AB_hydrolase_fold"/>
</dbReference>
<organism evidence="8 9">
    <name type="scientific">Pelagomonas calceolata</name>
    <dbReference type="NCBI Taxonomy" id="35677"/>
    <lineage>
        <taxon>Eukaryota</taxon>
        <taxon>Sar</taxon>
        <taxon>Stramenopiles</taxon>
        <taxon>Ochrophyta</taxon>
        <taxon>Pelagophyceae</taxon>
        <taxon>Pelagomonadales</taxon>
        <taxon>Pelagomonadaceae</taxon>
        <taxon>Pelagomonas</taxon>
    </lineage>
</organism>
<evidence type="ECO:0000313" key="9">
    <source>
        <dbReference type="Proteomes" id="UP000789595"/>
    </source>
</evidence>
<dbReference type="GO" id="GO:0004252">
    <property type="term" value="F:serine-type endopeptidase activity"/>
    <property type="evidence" value="ECO:0007669"/>
    <property type="project" value="UniProtKB-UniRule"/>
</dbReference>
<protein>
    <recommendedName>
        <fullName evidence="5">Prolyl endopeptidase</fullName>
        <ecNumber evidence="5">3.4.21.-</ecNumber>
    </recommendedName>
</protein>
<dbReference type="SUPFAM" id="SSF50993">
    <property type="entry name" value="Peptidase/esterase 'gauge' domain"/>
    <property type="match status" value="1"/>
</dbReference>
<evidence type="ECO:0000259" key="6">
    <source>
        <dbReference type="Pfam" id="PF00326"/>
    </source>
</evidence>
<dbReference type="InterPro" id="IPR002470">
    <property type="entry name" value="Peptidase_S9A"/>
</dbReference>
<dbReference type="Pfam" id="PF02897">
    <property type="entry name" value="Peptidase_S9_N"/>
    <property type="match status" value="1"/>
</dbReference>
<gene>
    <name evidence="8" type="ORF">PECAL_1P29820</name>
</gene>
<evidence type="ECO:0000256" key="4">
    <source>
        <dbReference type="ARBA" id="ARBA00022825"/>
    </source>
</evidence>
<keyword evidence="9" id="KW-1185">Reference proteome</keyword>
<dbReference type="Proteomes" id="UP000789595">
    <property type="component" value="Unassembled WGS sequence"/>
</dbReference>
<evidence type="ECO:0000256" key="3">
    <source>
        <dbReference type="ARBA" id="ARBA00022801"/>
    </source>
</evidence>
<dbReference type="InterPro" id="IPR023302">
    <property type="entry name" value="Pept_S9A_N"/>
</dbReference>
<name>A0A8J2SAB9_9STRA</name>
<dbReference type="OrthoDB" id="196529at2759"/>
<dbReference type="Gene3D" id="2.130.10.120">
    <property type="entry name" value="Prolyl oligopeptidase, N-terminal domain"/>
    <property type="match status" value="1"/>
</dbReference>
<dbReference type="PRINTS" id="PR00862">
    <property type="entry name" value="PROLIGOPTASE"/>
</dbReference>
<proteinExistence type="inferred from homology"/>
<evidence type="ECO:0000256" key="5">
    <source>
        <dbReference type="RuleBase" id="RU368024"/>
    </source>
</evidence>
<dbReference type="Gene3D" id="3.40.50.1820">
    <property type="entry name" value="alpha/beta hydrolase"/>
    <property type="match status" value="1"/>
</dbReference>
<keyword evidence="3 5" id="KW-0378">Hydrolase</keyword>
<feature type="domain" description="Peptidase S9 prolyl oligopeptidase catalytic" evidence="6">
    <location>
        <begin position="563"/>
        <end position="766"/>
    </location>
</feature>
<dbReference type="GO" id="GO:0005829">
    <property type="term" value="C:cytosol"/>
    <property type="evidence" value="ECO:0007669"/>
    <property type="project" value="TreeGrafter"/>
</dbReference>
<feature type="domain" description="Peptidase S9A N-terminal" evidence="7">
    <location>
        <begin position="76"/>
        <end position="478"/>
    </location>
</feature>
<dbReference type="PANTHER" id="PTHR42881">
    <property type="entry name" value="PROLYL ENDOPEPTIDASE"/>
    <property type="match status" value="1"/>
</dbReference>
<comment type="similarity">
    <text evidence="1 5">Belongs to the peptidase S9A family.</text>
</comment>
<dbReference type="GO" id="GO:0070012">
    <property type="term" value="F:oligopeptidase activity"/>
    <property type="evidence" value="ECO:0007669"/>
    <property type="project" value="TreeGrafter"/>
</dbReference>
<accession>A0A8J2SAB9</accession>
<sequence length="775" mass="84774">MAARRIAAAALLGRTHCATALRAGAARQPAFTSTQRRQHTTTSSRAAAAAVVVAATATGVASCDVIDQWEAKQGEHAWLEEVQGERALAFAKQENAKTEDALGDPTASPTYKKILSVLESKEKIPSVSKIGEHYYNFWTSAENPRGLLRRVASLDEFRKKEPAWEVVLDVDQLGKDEGESWVYKGSASCREYDEQNRPIKGSVTRTLISLSPGGSDAIVRREFDLVTKRFVNDKAFRLDDPSKSRCSWVDKDTIFLGADLGQEGDMTSSGYPRRVRAWKRGLDPAEAPIVFEGEDGDVSVGAYVSRSRGHAFEWRYRTTSFYTSKRWLRRYDGNETWRALDELGFPDDASVSHTGSWLLIDPRSPIDVGGRTYAAGSYLAVQYDDVVNNGLKGAKCRALFEPTPTTSLASVSTTKDRLILKVLDNVQSRLIFLDAETFEDRGSEKTPAIRGISCSAVDADDSNDYFLRTSTFLEPSTLKLGDATQGAAGLERAEFLKALPAFFDSSGMEAFQSKATSKDGTTIPYFVIRTKGAPAHAPCLLYAYGGFEISQTPGYAATIGAGWLERGATYVVANIRGGGEFGPTWHQAAKKEKRHVCVEDLAAVAEDLVKTGVAQHESLGIRGGSNGGLLVGNFYVQRPELVGAVVCAVPLLDMKRYSHLLAGASWRAEYGDPDTDDWSYLKHNSAYHNIDKAKAPFPKLLMTTSTKDDRVHPYHARSFVKRLQELGVPDVYYYENIEGGHGGAADAKQSAYVVALYQDFLFCALGGKRAGCGDP</sequence>
<comment type="caution">
    <text evidence="8">The sequence shown here is derived from an EMBL/GenBank/DDBJ whole genome shotgun (WGS) entry which is preliminary data.</text>
</comment>
<dbReference type="PANTHER" id="PTHR42881:SF13">
    <property type="entry name" value="PROLYL ENDOPEPTIDASE"/>
    <property type="match status" value="1"/>
</dbReference>
<evidence type="ECO:0000256" key="1">
    <source>
        <dbReference type="ARBA" id="ARBA00005228"/>
    </source>
</evidence>
<evidence type="ECO:0000256" key="2">
    <source>
        <dbReference type="ARBA" id="ARBA00022670"/>
    </source>
</evidence>
<dbReference type="AlphaFoldDB" id="A0A8J2SAB9"/>
<dbReference type="InterPro" id="IPR001375">
    <property type="entry name" value="Peptidase_S9_cat"/>
</dbReference>
<reference evidence="8" key="1">
    <citation type="submission" date="2021-11" db="EMBL/GenBank/DDBJ databases">
        <authorList>
            <consortium name="Genoscope - CEA"/>
            <person name="William W."/>
        </authorList>
    </citation>
    <scope>NUCLEOTIDE SEQUENCE</scope>
</reference>
<evidence type="ECO:0000313" key="8">
    <source>
        <dbReference type="EMBL" id="CAH0366486.1"/>
    </source>
</evidence>
<dbReference type="EMBL" id="CAKKNE010000001">
    <property type="protein sequence ID" value="CAH0366486.1"/>
    <property type="molecule type" value="Genomic_DNA"/>
</dbReference>
<dbReference type="GO" id="GO:0006508">
    <property type="term" value="P:proteolysis"/>
    <property type="evidence" value="ECO:0007669"/>
    <property type="project" value="UniProtKB-KW"/>
</dbReference>
<dbReference type="Pfam" id="PF00326">
    <property type="entry name" value="Peptidase_S9"/>
    <property type="match status" value="1"/>
</dbReference>
<dbReference type="SUPFAM" id="SSF53474">
    <property type="entry name" value="alpha/beta-Hydrolases"/>
    <property type="match status" value="1"/>
</dbReference>
<dbReference type="EC" id="3.4.21.-" evidence="5"/>
<evidence type="ECO:0000259" key="7">
    <source>
        <dbReference type="Pfam" id="PF02897"/>
    </source>
</evidence>
<dbReference type="InterPro" id="IPR051167">
    <property type="entry name" value="Prolyl_oligopep/macrocyclase"/>
</dbReference>
<keyword evidence="2 5" id="KW-0645">Protease</keyword>